<keyword evidence="4" id="KW-1185">Reference proteome</keyword>
<evidence type="ECO:0000256" key="1">
    <source>
        <dbReference type="SAM" id="MobiDB-lite"/>
    </source>
</evidence>
<dbReference type="AlphaFoldDB" id="A0A410Q9H5"/>
<dbReference type="PANTHER" id="PTHR43308">
    <property type="entry name" value="OUTER MEMBRANE PROTEIN ALPHA-RELATED"/>
    <property type="match status" value="1"/>
</dbReference>
<evidence type="ECO:0000313" key="4">
    <source>
        <dbReference type="Proteomes" id="UP000287969"/>
    </source>
</evidence>
<dbReference type="KEGG" id="spoa:EQM13_03090"/>
<protein>
    <submittedName>
        <fullName evidence="3">S-layer homology domain-containing protein</fullName>
    </submittedName>
</protein>
<dbReference type="EMBL" id="CP035282">
    <property type="protein sequence ID" value="QAT60631.1"/>
    <property type="molecule type" value="Genomic_DNA"/>
</dbReference>
<feature type="domain" description="SLH" evidence="2">
    <location>
        <begin position="23"/>
        <end position="86"/>
    </location>
</feature>
<dbReference type="RefSeq" id="WP_128751928.1">
    <property type="nucleotide sequence ID" value="NZ_CP035282.1"/>
</dbReference>
<feature type="domain" description="SLH" evidence="2">
    <location>
        <begin position="113"/>
        <end position="176"/>
    </location>
</feature>
<dbReference type="InterPro" id="IPR051465">
    <property type="entry name" value="Cell_Envelope_Struct_Comp"/>
</dbReference>
<dbReference type="PROSITE" id="PS51272">
    <property type="entry name" value="SLH"/>
    <property type="match status" value="2"/>
</dbReference>
<reference evidence="4" key="1">
    <citation type="submission" date="2019-01" db="EMBL/GenBank/DDBJ databases">
        <title>Draft genomes of a novel of Sporanaerobacter strains.</title>
        <authorList>
            <person name="Ma S."/>
        </authorList>
    </citation>
    <scope>NUCLEOTIDE SEQUENCE [LARGE SCALE GENOMIC DNA]</scope>
    <source>
        <strain evidence="4">NJN-17</strain>
    </source>
</reference>
<dbReference type="OrthoDB" id="174569at2"/>
<organism evidence="3 4">
    <name type="scientific">Acidilutibacter cellobiosedens</name>
    <dbReference type="NCBI Taxonomy" id="2507161"/>
    <lineage>
        <taxon>Bacteria</taxon>
        <taxon>Bacillati</taxon>
        <taxon>Bacillota</taxon>
        <taxon>Tissierellia</taxon>
        <taxon>Tissierellales</taxon>
        <taxon>Acidilutibacteraceae</taxon>
        <taxon>Acidilutibacter</taxon>
    </lineage>
</organism>
<proteinExistence type="predicted"/>
<evidence type="ECO:0000259" key="2">
    <source>
        <dbReference type="PROSITE" id="PS51272"/>
    </source>
</evidence>
<dbReference type="InterPro" id="IPR001119">
    <property type="entry name" value="SLH_dom"/>
</dbReference>
<feature type="region of interest" description="Disordered" evidence="1">
    <location>
        <begin position="293"/>
        <end position="333"/>
    </location>
</feature>
<evidence type="ECO:0000313" key="3">
    <source>
        <dbReference type="EMBL" id="QAT60631.1"/>
    </source>
</evidence>
<sequence length="432" mass="47369">MSGKRRILSVFLVLILIIGIGNISFAQLSDIESHWAKDEILKLIEEKIILGYPDGTYKPDKTISWGELYIIVNRILNLNAENVQNPDEPINRGEAVKVLGQAFRIKNDDSNIKLGFSDEDRISEDLIDYLKGMKEGKYISGYTDGSFKPENIITRAEIAKVINSMCEKIYGSAQVYTGTVNGNMIVNGSEINLKDVVVKGDLYIAGVNSFKGENVKVEGRVIILGGTKGTVVFTNSTISKIIADREGVNLELKGTNIKELEVLSKNVVVKSDSKIENLIAGEDVTVNGSVIKKGQTLPKTTPAPVNQGGGNSGGGNSGGGNNSGGEDEPSVPEEKKIEAVFHESKVPNFGRVSVKVYGVDGAKKFSVYFKYFNGEENNREEGFVRPVDIGNETTEIYYREVDSVNIKVYEEDGTTLLYTFNNVTLTFDKFSE</sequence>
<dbReference type="Pfam" id="PF00395">
    <property type="entry name" value="SLH"/>
    <property type="match status" value="2"/>
</dbReference>
<gene>
    <name evidence="3" type="ORF">EQM13_03090</name>
</gene>
<dbReference type="Proteomes" id="UP000287969">
    <property type="component" value="Chromosome"/>
</dbReference>
<dbReference type="PANTHER" id="PTHR43308:SF5">
    <property type="entry name" value="S-LAYER PROTEIN _ PEPTIDOGLYCAN ENDO-BETA-N-ACETYLGLUCOSAMINIDASE"/>
    <property type="match status" value="1"/>
</dbReference>
<feature type="compositionally biased region" description="Gly residues" evidence="1">
    <location>
        <begin position="307"/>
        <end position="323"/>
    </location>
</feature>
<name>A0A410Q9H5_9FIRM</name>
<accession>A0A410Q9H5</accession>